<accession>D5U129</accession>
<reference evidence="2 3" key="1">
    <citation type="journal article" date="2010" name="Stand. Genomic Sci.">
        <title>Complete genome sequence of Thermosphaera aggregans type strain (M11TL).</title>
        <authorList>
            <person name="Spring S."/>
            <person name="Rachel R."/>
            <person name="Lapidus A."/>
            <person name="Davenport K."/>
            <person name="Tice H."/>
            <person name="Copeland A."/>
            <person name="Cheng J.F."/>
            <person name="Lucas S."/>
            <person name="Chen F."/>
            <person name="Nolan M."/>
            <person name="Bruce D."/>
            <person name="Goodwin L."/>
            <person name="Pitluck S."/>
            <person name="Ivanova N."/>
            <person name="Mavromatis K."/>
            <person name="Ovchinnikova G."/>
            <person name="Pati A."/>
            <person name="Chen A."/>
            <person name="Palaniappan K."/>
            <person name="Land M."/>
            <person name="Hauser L."/>
            <person name="Chang Y.J."/>
            <person name="Jeffries C.C."/>
            <person name="Brettin T."/>
            <person name="Detter J.C."/>
            <person name="Tapia R."/>
            <person name="Han C."/>
            <person name="Heimerl T."/>
            <person name="Weikl F."/>
            <person name="Brambilla E."/>
            <person name="Goker M."/>
            <person name="Bristow J."/>
            <person name="Eisen J.A."/>
            <person name="Markowitz V."/>
            <person name="Hugenholtz P."/>
            <person name="Kyrpides N.C."/>
            <person name="Klenk H.P."/>
        </authorList>
    </citation>
    <scope>NUCLEOTIDE SEQUENCE [LARGE SCALE GENOMIC DNA]</scope>
    <source>
        <strain evidence="3">DSM 11486 / M11TL</strain>
    </source>
</reference>
<feature type="transmembrane region" description="Helical" evidence="1">
    <location>
        <begin position="100"/>
        <end position="128"/>
    </location>
</feature>
<gene>
    <name evidence="2" type="ordered locus">Tagg_0555</name>
</gene>
<dbReference type="EMBL" id="CP001939">
    <property type="protein sequence ID" value="ADG90829.1"/>
    <property type="molecule type" value="Genomic_DNA"/>
</dbReference>
<dbReference type="PANTHER" id="PTHR36007:SF2">
    <property type="entry name" value="TRANSPORT PROTEIN-RELATED"/>
    <property type="match status" value="1"/>
</dbReference>
<dbReference type="eggNOG" id="arCOG01330">
    <property type="taxonomic scope" value="Archaea"/>
</dbReference>
<dbReference type="InterPro" id="IPR009577">
    <property type="entry name" value="Sm_multidrug_ex"/>
</dbReference>
<keyword evidence="1" id="KW-0472">Membrane</keyword>
<dbReference type="STRING" id="633148.Tagg_0555"/>
<dbReference type="GeneID" id="9165569"/>
<dbReference type="Proteomes" id="UP000002376">
    <property type="component" value="Chromosome"/>
</dbReference>
<name>D5U129_THEAM</name>
<reference evidence="3" key="2">
    <citation type="journal article" date="2010" name="Stand. Genomic Sci.">
        <title>Complete genome sequence of Thermosphaera aggregans type strain (M11TLT).</title>
        <authorList>
            <person name="Spring S."/>
            <person name="Rachel R."/>
            <person name="Lapidus A."/>
            <person name="Davenport K."/>
            <person name="Tice H."/>
            <person name="Copeland A."/>
            <person name="Cheng J.-F."/>
            <person name="Lucas S."/>
            <person name="Chen F."/>
            <person name="Nolan M."/>
            <person name="Bruce D."/>
            <person name="Goodwin L."/>
            <person name="Pitluck S."/>
            <person name="Ivanova N."/>
            <person name="Mavromatis K."/>
            <person name="Ovchinnikova G."/>
            <person name="Pati A."/>
            <person name="Chen A."/>
            <person name="Palaniappan K."/>
            <person name="Land M."/>
            <person name="Hauser L."/>
            <person name="Chang Y.-J."/>
            <person name="Jeffries C.C."/>
            <person name="Brettin T."/>
            <person name="Detter J.C."/>
            <person name="Tapia R."/>
            <person name="Han C."/>
            <person name="Heimerl T."/>
            <person name="Weikl F."/>
            <person name="Brambilla E."/>
            <person name="Goker M."/>
            <person name="Bristow J."/>
            <person name="Eisen J.A."/>
            <person name="Markowitz V."/>
            <person name="Hugenholtz P."/>
            <person name="Kyrpides N.C."/>
            <person name="Klenk H.-P."/>
        </authorList>
    </citation>
    <scope>NUCLEOTIDE SEQUENCE [LARGE SCALE GENOMIC DNA]</scope>
    <source>
        <strain evidence="3">DSM 11486 / M11TL</strain>
    </source>
</reference>
<protein>
    <submittedName>
        <fullName evidence="2">Putative small multi-drug export</fullName>
    </submittedName>
</protein>
<evidence type="ECO:0000256" key="1">
    <source>
        <dbReference type="SAM" id="Phobius"/>
    </source>
</evidence>
<dbReference type="PANTHER" id="PTHR36007">
    <property type="entry name" value="TRANSPORT PROTEIN-RELATED"/>
    <property type="match status" value="1"/>
</dbReference>
<dbReference type="KEGG" id="tag:Tagg_0555"/>
<evidence type="ECO:0000313" key="3">
    <source>
        <dbReference type="Proteomes" id="UP000002376"/>
    </source>
</evidence>
<organism evidence="2 3">
    <name type="scientific">Thermosphaera aggregans (strain DSM 11486 / M11TL)</name>
    <dbReference type="NCBI Taxonomy" id="633148"/>
    <lineage>
        <taxon>Archaea</taxon>
        <taxon>Thermoproteota</taxon>
        <taxon>Thermoprotei</taxon>
        <taxon>Desulfurococcales</taxon>
        <taxon>Desulfurococcaceae</taxon>
        <taxon>Thermosphaera</taxon>
    </lineage>
</organism>
<evidence type="ECO:0000313" key="2">
    <source>
        <dbReference type="EMBL" id="ADG90829.1"/>
    </source>
</evidence>
<dbReference type="OrthoDB" id="18738at2157"/>
<feature type="transmembrane region" description="Helical" evidence="1">
    <location>
        <begin position="135"/>
        <end position="158"/>
    </location>
</feature>
<feature type="transmembrane region" description="Helical" evidence="1">
    <location>
        <begin position="43"/>
        <end position="66"/>
    </location>
</feature>
<keyword evidence="3" id="KW-1185">Reference proteome</keyword>
<feature type="transmembrane region" description="Helical" evidence="1">
    <location>
        <begin position="6"/>
        <end position="31"/>
    </location>
</feature>
<dbReference type="AlphaFoldDB" id="D5U129"/>
<sequence length="167" mass="18098">MSGVDLQSIMIAFILGFLPISEVRGAIPYAIIKAGNDAASMTILALTGVFANLLIAPVALNILSIVEKIIMNEKFPSFLRNLYFKIIEKAWEKASKMEKITFISLALFVAVPFPATGAWTGSLVAFLLRLDKRKAIVAISSGVLIASLIVYSAVYLGLSIMKSIFLL</sequence>
<keyword evidence="1" id="KW-1133">Transmembrane helix</keyword>
<reference key="3">
    <citation type="submission" date="2010-02" db="EMBL/GenBank/DDBJ databases">
        <title>Complete genome sequence of Thermosphaera aggregans type strain (M11TL).</title>
        <authorList>
            <consortium name="US DOE Joint Genome Institute (JGI-PGF)"/>
            <person name="Spring S."/>
            <person name="Lapidus A."/>
            <person name="Munk C."/>
            <person name="Schroeder M."/>
            <person name="Glavina Del Rio T."/>
            <person name="Tice H."/>
            <person name="Copeland A."/>
            <person name="Cheng J.-F."/>
            <person name="Lucas S."/>
            <person name="Chen F."/>
            <person name="Nolan M."/>
            <person name="Bruce D."/>
            <person name="Goodwin L."/>
            <person name="Pitluck S."/>
            <person name="Ivanova N."/>
            <person name="Mavromatis K."/>
            <person name="Ovchinnikova G."/>
            <person name="Pati A."/>
            <person name="Chen A."/>
            <person name="Palaniappan K."/>
            <person name="Land M."/>
            <person name="Hauser L."/>
            <person name="Chang Y.-J."/>
            <person name="Jeffries C.C."/>
            <person name="Brettin T."/>
            <person name="Detter J.C."/>
            <person name="Tapia R."/>
            <person name="Han C."/>
            <person name="Chain P."/>
            <person name="Heimerl T."/>
            <person name="Weik F."/>
            <person name="Goker M."/>
            <person name="Rachel R."/>
            <person name="Bristow J."/>
            <person name="Eisen J.A."/>
            <person name="Markowitz V."/>
            <person name="Hugenholtz P."/>
            <person name="Kyrpides N.C."/>
            <person name="Klenk H.-P."/>
        </authorList>
    </citation>
    <scope>NUCLEOTIDE SEQUENCE</scope>
    <source>
        <strain>DSM 11486</strain>
    </source>
</reference>
<dbReference type="Pfam" id="PF06695">
    <property type="entry name" value="Sm_multidrug_ex"/>
    <property type="match status" value="1"/>
</dbReference>
<keyword evidence="1" id="KW-0812">Transmembrane</keyword>
<dbReference type="HOGENOM" id="CLU_075669_1_0_2"/>
<proteinExistence type="predicted"/>
<dbReference type="RefSeq" id="WP_013129422.1">
    <property type="nucleotide sequence ID" value="NC_014160.1"/>
</dbReference>